<evidence type="ECO:0000256" key="2">
    <source>
        <dbReference type="SAM" id="Phobius"/>
    </source>
</evidence>
<evidence type="ECO:0000313" key="4">
    <source>
        <dbReference type="EMBL" id="PPQ75492.1"/>
    </source>
</evidence>
<keyword evidence="2" id="KW-0812">Transmembrane</keyword>
<feature type="chain" id="PRO_5019491777" description="Transmembrane protein" evidence="3">
    <location>
        <begin position="21"/>
        <end position="933"/>
    </location>
</feature>
<reference evidence="4 5" key="1">
    <citation type="journal article" date="2018" name="Evol. Lett.">
        <title>Horizontal gene cluster transfer increased hallucinogenic mushroom diversity.</title>
        <authorList>
            <person name="Reynolds H.T."/>
            <person name="Vijayakumar V."/>
            <person name="Gluck-Thaler E."/>
            <person name="Korotkin H.B."/>
            <person name="Matheny P.B."/>
            <person name="Slot J.C."/>
        </authorList>
    </citation>
    <scope>NUCLEOTIDE SEQUENCE [LARGE SCALE GENOMIC DNA]</scope>
    <source>
        <strain evidence="4 5">SRW20</strain>
    </source>
</reference>
<evidence type="ECO:0000256" key="3">
    <source>
        <dbReference type="SAM" id="SignalP"/>
    </source>
</evidence>
<dbReference type="OrthoDB" id="2564234at2759"/>
<feature type="region of interest" description="Disordered" evidence="1">
    <location>
        <begin position="846"/>
        <end position="913"/>
    </location>
</feature>
<proteinExistence type="predicted"/>
<keyword evidence="2" id="KW-1133">Transmembrane helix</keyword>
<dbReference type="Gene3D" id="2.60.120.260">
    <property type="entry name" value="Galactose-binding domain-like"/>
    <property type="match status" value="4"/>
</dbReference>
<keyword evidence="3" id="KW-0732">Signal</keyword>
<feature type="transmembrane region" description="Helical" evidence="2">
    <location>
        <begin position="761"/>
        <end position="779"/>
    </location>
</feature>
<accession>A0A409WAF7</accession>
<gene>
    <name evidence="4" type="ORF">CVT26_015816</name>
</gene>
<feature type="compositionally biased region" description="Polar residues" evidence="1">
    <location>
        <begin position="846"/>
        <end position="861"/>
    </location>
</feature>
<keyword evidence="5" id="KW-1185">Reference proteome</keyword>
<name>A0A409WAF7_9AGAR</name>
<evidence type="ECO:0000313" key="5">
    <source>
        <dbReference type="Proteomes" id="UP000284706"/>
    </source>
</evidence>
<feature type="signal peptide" evidence="3">
    <location>
        <begin position="1"/>
        <end position="20"/>
    </location>
</feature>
<comment type="caution">
    <text evidence="4">The sequence shown here is derived from an EMBL/GenBank/DDBJ whole genome shotgun (WGS) entry which is preliminary data.</text>
</comment>
<dbReference type="EMBL" id="NHYE01005254">
    <property type="protein sequence ID" value="PPQ75492.1"/>
    <property type="molecule type" value="Genomic_DNA"/>
</dbReference>
<keyword evidence="2" id="KW-0472">Membrane</keyword>
<dbReference type="Proteomes" id="UP000284706">
    <property type="component" value="Unassembled WGS sequence"/>
</dbReference>
<feature type="transmembrane region" description="Helical" evidence="2">
    <location>
        <begin position="452"/>
        <end position="478"/>
    </location>
</feature>
<evidence type="ECO:0008006" key="6">
    <source>
        <dbReference type="Google" id="ProtNLM"/>
    </source>
</evidence>
<feature type="compositionally biased region" description="Polar residues" evidence="1">
    <location>
        <begin position="880"/>
        <end position="908"/>
    </location>
</feature>
<evidence type="ECO:0000256" key="1">
    <source>
        <dbReference type="SAM" id="MobiDB-lite"/>
    </source>
</evidence>
<dbReference type="AlphaFoldDB" id="A0A409WAF7"/>
<protein>
    <recommendedName>
        <fullName evidence="6">Transmembrane protein</fullName>
    </recommendedName>
</protein>
<dbReference type="InParanoid" id="A0A409WAF7"/>
<sequence length="933" mass="102002">MMVLPWIIGLLFNSPKVTLSDRNAFSDHGFSLKDNTSVVGECTASAISTVVRGRRILFHPLRGPFALLDLICLPRADAFFKCLTFMNQRTRTVSLMQNQMDTITARHKFEHFYSSLNRPLPGSRSEFAKGSYKVSKVYLFQAYHVDHDHETIFMCIRYTENTFMLTQSAGSSMKFHFHGSYIGVFGAKRPNHGNYTAQLDLNTFPVFNGQSNVSSFNQTLFEISTHQGNHDLTVTNQGTAYLDIDYVAFATIVGQDDEDLIVNTYQAGHPAFQYLPASAWTTPSNPGTFSGGSGRATTQGGAEAILTFEVCKIQLASTISPYLQPPIFRASRDKLEARTMSERDSPYLGDTIAIYGPVGPNSTQAFSVQIDEGPSSVFNANNKFYRSQQILFLISELGTGSHTLHLKLPSPATGELAIDYANAYTAPSLGGSYVITGAHSSPMKMLRGLSTLSIALIAGISMLGVILISTCVFGYVFGSRAHGVFGAKRSNHGSYTVQLDETSYPTFNGQSNTALFNQTLFETSTDLGTHKLTITNLGTTFFDVDYIALETSIGQADENLVVNTFPAGHPAFQYMPISAWTTPSNPGTFSGGSGRATTTGGAKAVLTFEGKYRRSITISRRLNSLHPLGDAIMLYGPVGPDSTGSYLVEIDDSPTATFSANKQFYRSQQILFLAGNLGKGNHTLNIQLPSPPSGELAIDYANTYSAPSLGGRQVLSSICIEFGLTSRKFPHSRQLSDAWRSLKSVYRTKFHSAKQNVRRPVLLSPAILSYYTFIIRVGGTSGPSIPLLASTIILGVLFIFSSSLNCYQYWRRARILATKPLTDPPRNLDSIEPYTLSPSESVGFLSTDQSQNHASSNNKGYTSIKFPRRGRTARPGLSTDGDSASSPTLYERTTTSPYLSPTNTQLTSLPLGGVDDSTRYITLHLRQPTEERV</sequence>
<organism evidence="4 5">
    <name type="scientific">Gymnopilus dilepis</name>
    <dbReference type="NCBI Taxonomy" id="231916"/>
    <lineage>
        <taxon>Eukaryota</taxon>
        <taxon>Fungi</taxon>
        <taxon>Dikarya</taxon>
        <taxon>Basidiomycota</taxon>
        <taxon>Agaricomycotina</taxon>
        <taxon>Agaricomycetes</taxon>
        <taxon>Agaricomycetidae</taxon>
        <taxon>Agaricales</taxon>
        <taxon>Agaricineae</taxon>
        <taxon>Hymenogastraceae</taxon>
        <taxon>Gymnopilus</taxon>
    </lineage>
</organism>
<feature type="transmembrane region" description="Helical" evidence="2">
    <location>
        <begin position="785"/>
        <end position="807"/>
    </location>
</feature>